<dbReference type="Pfam" id="PF01106">
    <property type="entry name" value="NifU"/>
    <property type="match status" value="1"/>
</dbReference>
<organism evidence="5 6">
    <name type="scientific">Heracleum sosnowskyi</name>
    <dbReference type="NCBI Taxonomy" id="360622"/>
    <lineage>
        <taxon>Eukaryota</taxon>
        <taxon>Viridiplantae</taxon>
        <taxon>Streptophyta</taxon>
        <taxon>Embryophyta</taxon>
        <taxon>Tracheophyta</taxon>
        <taxon>Spermatophyta</taxon>
        <taxon>Magnoliopsida</taxon>
        <taxon>eudicotyledons</taxon>
        <taxon>Gunneridae</taxon>
        <taxon>Pentapetalae</taxon>
        <taxon>asterids</taxon>
        <taxon>campanulids</taxon>
        <taxon>Apiales</taxon>
        <taxon>Apiaceae</taxon>
        <taxon>Apioideae</taxon>
        <taxon>apioid superclade</taxon>
        <taxon>Tordylieae</taxon>
        <taxon>Tordyliinae</taxon>
        <taxon>Heracleum</taxon>
    </lineage>
</organism>
<dbReference type="Gene3D" id="3.30.300.130">
    <property type="entry name" value="Fe-S cluster assembly (FSCA)"/>
    <property type="match status" value="2"/>
</dbReference>
<evidence type="ECO:0000313" key="6">
    <source>
        <dbReference type="Proteomes" id="UP001237642"/>
    </source>
</evidence>
<evidence type="ECO:0000256" key="3">
    <source>
        <dbReference type="ARBA" id="ARBA00011748"/>
    </source>
</evidence>
<dbReference type="GO" id="GO:0009570">
    <property type="term" value="C:chloroplast stroma"/>
    <property type="evidence" value="ECO:0007669"/>
    <property type="project" value="UniProtKB-SubCell"/>
</dbReference>
<dbReference type="PANTHER" id="PTHR11178:SF15">
    <property type="entry name" value="NIFU-LIKE PROTEIN 1, CHLOROPLASTIC"/>
    <property type="match status" value="1"/>
</dbReference>
<proteinExistence type="inferred from homology"/>
<evidence type="ECO:0000313" key="5">
    <source>
        <dbReference type="EMBL" id="KAK1385027.1"/>
    </source>
</evidence>
<dbReference type="PANTHER" id="PTHR11178">
    <property type="entry name" value="IRON-SULFUR CLUSTER SCAFFOLD PROTEIN NFU-RELATED"/>
    <property type="match status" value="1"/>
</dbReference>
<keyword evidence="6" id="KW-1185">Reference proteome</keyword>
<dbReference type="EMBL" id="JAUIZM010000005">
    <property type="protein sequence ID" value="KAK1385027.1"/>
    <property type="molecule type" value="Genomic_DNA"/>
</dbReference>
<evidence type="ECO:0000256" key="2">
    <source>
        <dbReference type="ARBA" id="ARBA00006420"/>
    </source>
</evidence>
<dbReference type="GO" id="GO:0016226">
    <property type="term" value="P:iron-sulfur cluster assembly"/>
    <property type="evidence" value="ECO:0007669"/>
    <property type="project" value="InterPro"/>
</dbReference>
<dbReference type="GO" id="GO:0051536">
    <property type="term" value="F:iron-sulfur cluster binding"/>
    <property type="evidence" value="ECO:0007669"/>
    <property type="project" value="InterPro"/>
</dbReference>
<dbReference type="InterPro" id="IPR001075">
    <property type="entry name" value="NIF_FeS_clus_asmbl_NifU_C"/>
</dbReference>
<comment type="subcellular location">
    <subcellularLocation>
        <location evidence="1">Plastid</location>
        <location evidence="1">Chloroplast stroma</location>
    </subcellularLocation>
</comment>
<dbReference type="AlphaFoldDB" id="A0AAD8IFL2"/>
<comment type="caution">
    <text evidence="5">The sequence shown here is derived from an EMBL/GenBank/DDBJ whole genome shotgun (WGS) entry which is preliminary data.</text>
</comment>
<name>A0AAD8IFL2_9APIA</name>
<dbReference type="SUPFAM" id="SSF117916">
    <property type="entry name" value="Fe-S cluster assembly (FSCA) domain-like"/>
    <property type="match status" value="2"/>
</dbReference>
<dbReference type="GO" id="GO:0005739">
    <property type="term" value="C:mitochondrion"/>
    <property type="evidence" value="ECO:0007669"/>
    <property type="project" value="TreeGrafter"/>
</dbReference>
<dbReference type="InterPro" id="IPR034904">
    <property type="entry name" value="FSCA_dom_sf"/>
</dbReference>
<comment type="similarity">
    <text evidence="2">Belongs to the NifU family.</text>
</comment>
<feature type="domain" description="NIF system FeS cluster assembly NifU C-terminal" evidence="4">
    <location>
        <begin position="75"/>
        <end position="136"/>
    </location>
</feature>
<dbReference type="GO" id="GO:0005506">
    <property type="term" value="F:iron ion binding"/>
    <property type="evidence" value="ECO:0007669"/>
    <property type="project" value="InterPro"/>
</dbReference>
<dbReference type="FunFam" id="3.30.300.130:FF:000003">
    <property type="entry name" value="NifU-like protein 3, chloroplastic"/>
    <property type="match status" value="1"/>
</dbReference>
<reference evidence="5" key="2">
    <citation type="submission" date="2023-05" db="EMBL/GenBank/DDBJ databases">
        <authorList>
            <person name="Schelkunov M.I."/>
        </authorList>
    </citation>
    <scope>NUCLEOTIDE SEQUENCE</scope>
    <source>
        <strain evidence="5">Hsosn_3</strain>
        <tissue evidence="5">Leaf</tissue>
    </source>
</reference>
<gene>
    <name evidence="5" type="ORF">POM88_022762</name>
</gene>
<evidence type="ECO:0000256" key="1">
    <source>
        <dbReference type="ARBA" id="ARBA00004470"/>
    </source>
</evidence>
<comment type="subunit">
    <text evidence="3">Homodimer; disulfide-linked.</text>
</comment>
<reference evidence="5" key="1">
    <citation type="submission" date="2023-02" db="EMBL/GenBank/DDBJ databases">
        <title>Genome of toxic invasive species Heracleum sosnowskyi carries increased number of genes despite the absence of recent whole-genome duplications.</title>
        <authorList>
            <person name="Schelkunov M."/>
            <person name="Shtratnikova V."/>
            <person name="Makarenko M."/>
            <person name="Klepikova A."/>
            <person name="Omelchenko D."/>
            <person name="Novikova G."/>
            <person name="Obukhova E."/>
            <person name="Bogdanov V."/>
            <person name="Penin A."/>
            <person name="Logacheva M."/>
        </authorList>
    </citation>
    <scope>NUCLEOTIDE SEQUENCE</scope>
    <source>
        <strain evidence="5">Hsosn_3</strain>
        <tissue evidence="5">Leaf</tissue>
    </source>
</reference>
<sequence length="216" mass="23022">MSSTSTLFSQFSPQSFTKIPIKPQITPSLVSLKQPNNTIKWAPLKRQSPIKSAAGNGSSAGLYSAQELELNSQNVDTVLEEVRPYLIADGGNVDVVSVEDGVVSLKLQGACGTCPSSTTTMKMGIERVLKEKFGNAVKDIRQVYDEEASETTVEAVNNHLEILRPAIKNFGGSVDVLSVAGGDCLVKYEGPESIGSGVKAAIKEKFPDIVNVVFSS</sequence>
<dbReference type="GO" id="GO:0005198">
    <property type="term" value="F:structural molecule activity"/>
    <property type="evidence" value="ECO:0007669"/>
    <property type="project" value="UniProtKB-ARBA"/>
</dbReference>
<protein>
    <submittedName>
        <fullName evidence="5">NifU-like protein 1, chloroplastic</fullName>
    </submittedName>
</protein>
<evidence type="ECO:0000259" key="4">
    <source>
        <dbReference type="Pfam" id="PF01106"/>
    </source>
</evidence>
<dbReference type="FunFam" id="3.30.300.130:FF:000012">
    <property type="entry name" value="NifU-like protein 1 chloroplastic"/>
    <property type="match status" value="1"/>
</dbReference>
<accession>A0AAD8IFL2</accession>
<dbReference type="Proteomes" id="UP001237642">
    <property type="component" value="Unassembled WGS sequence"/>
</dbReference>